<dbReference type="GO" id="GO:0008360">
    <property type="term" value="P:regulation of cell shape"/>
    <property type="evidence" value="ECO:0007669"/>
    <property type="project" value="UniProtKB-UniRule"/>
</dbReference>
<dbReference type="SUPFAM" id="SSF142338">
    <property type="entry name" value="CofD-like"/>
    <property type="match status" value="1"/>
</dbReference>
<dbReference type="HAMAP" id="MF_00973">
    <property type="entry name" value="Gluconeogen_factor"/>
    <property type="match status" value="1"/>
</dbReference>
<dbReference type="InterPro" id="IPR038136">
    <property type="entry name" value="CofD-like_dom_sf"/>
</dbReference>
<dbReference type="Pfam" id="PF01933">
    <property type="entry name" value="CofD"/>
    <property type="match status" value="1"/>
</dbReference>
<dbReference type="NCBIfam" id="TIGR01826">
    <property type="entry name" value="CofD_related"/>
    <property type="match status" value="1"/>
</dbReference>
<comment type="subcellular location">
    <subcellularLocation>
        <location evidence="2">Cytoplasm</location>
    </subcellularLocation>
</comment>
<reference evidence="4" key="1">
    <citation type="submission" date="2017-02" db="EMBL/GenBank/DDBJ databases">
        <authorList>
            <person name="Varghese N."/>
            <person name="Submissions S."/>
        </authorList>
    </citation>
    <scope>NUCLEOTIDE SEQUENCE [LARGE SCALE GENOMIC DNA]</scope>
    <source>
        <strain evidence="4">DSM 23966</strain>
    </source>
</reference>
<keyword evidence="1 2" id="KW-0963">Cytoplasm</keyword>
<protein>
    <recommendedName>
        <fullName evidence="2">Gluconeogenesis factor</fullName>
    </recommendedName>
</protein>
<dbReference type="EMBL" id="FUYJ01000005">
    <property type="protein sequence ID" value="SKB01264.1"/>
    <property type="molecule type" value="Genomic_DNA"/>
</dbReference>
<comment type="similarity">
    <text evidence="2">Belongs to the gluconeogenesis factor family.</text>
</comment>
<dbReference type="CDD" id="cd07187">
    <property type="entry name" value="YvcK_like"/>
    <property type="match status" value="1"/>
</dbReference>
<dbReference type="Gene3D" id="3.40.50.10680">
    <property type="entry name" value="CofD-like domains"/>
    <property type="match status" value="1"/>
</dbReference>
<gene>
    <name evidence="3" type="ORF">SAMN04244570_2638</name>
</gene>
<dbReference type="PANTHER" id="PTHR30135">
    <property type="entry name" value="UNCHARACTERIZED PROTEIN YVCK-RELATED"/>
    <property type="match status" value="1"/>
</dbReference>
<dbReference type="InterPro" id="IPR002882">
    <property type="entry name" value="CofD"/>
</dbReference>
<evidence type="ECO:0000313" key="4">
    <source>
        <dbReference type="Proteomes" id="UP000190042"/>
    </source>
</evidence>
<dbReference type="AlphaFoldDB" id="A0A1T4YHJ8"/>
<name>A0A1T4YHJ8_9BACL</name>
<dbReference type="GO" id="GO:0043743">
    <property type="term" value="F:LPPG:FO 2-phospho-L-lactate transferase activity"/>
    <property type="evidence" value="ECO:0007669"/>
    <property type="project" value="InterPro"/>
</dbReference>
<sequence>MFLTGMSKKERCDIAMPSTTIKRVVVFGGGTGLSNILRGLKRYPIDLTAIVTVADDGGSSGRLFDQYDIPPPGDIRQVMAALSDVEPLIEKMFQYRFEGSDDLKGHSLGNLMLTALTTITGDFARAVEQMGLVLNIKGKVLPAANQRITLHAELEDGSIITGESKIPLYGRKIRNVFISPEDVKPLPETAATIKKADLIVFGPGSLYTSILPTILVQDIRDAVLQSTAKKVYVGNLTTQRGETFRYTASEHVQALYDHAGEPFLDAVLVNNVEAFRRAYKSVGEETEPWLVENDLDKLQALVPEVFVQEIATVYNGTIMHKSADVADVLMRYIERT</sequence>
<dbReference type="GO" id="GO:0005737">
    <property type="term" value="C:cytoplasm"/>
    <property type="evidence" value="ECO:0007669"/>
    <property type="project" value="UniProtKB-SubCell"/>
</dbReference>
<evidence type="ECO:0000313" key="3">
    <source>
        <dbReference type="EMBL" id="SKB01264.1"/>
    </source>
</evidence>
<evidence type="ECO:0000256" key="2">
    <source>
        <dbReference type="HAMAP-Rule" id="MF_00973"/>
    </source>
</evidence>
<dbReference type="Proteomes" id="UP000190042">
    <property type="component" value="Unassembled WGS sequence"/>
</dbReference>
<proteinExistence type="inferred from homology"/>
<dbReference type="InterPro" id="IPR010119">
    <property type="entry name" value="Gluconeogen_factor"/>
</dbReference>
<dbReference type="PANTHER" id="PTHR30135:SF3">
    <property type="entry name" value="GLUCONEOGENESIS FACTOR-RELATED"/>
    <property type="match status" value="1"/>
</dbReference>
<organism evidence="3 4">
    <name type="scientific">Sporosarcina newyorkensis</name>
    <dbReference type="NCBI Taxonomy" id="759851"/>
    <lineage>
        <taxon>Bacteria</taxon>
        <taxon>Bacillati</taxon>
        <taxon>Bacillota</taxon>
        <taxon>Bacilli</taxon>
        <taxon>Bacillales</taxon>
        <taxon>Caryophanaceae</taxon>
        <taxon>Sporosarcina</taxon>
    </lineage>
</organism>
<accession>A0A1T4YHJ8</accession>
<comment type="function">
    <text evidence="2">Required for morphogenesis under gluconeogenic growth conditions.</text>
</comment>
<keyword evidence="4" id="KW-1185">Reference proteome</keyword>
<evidence type="ECO:0000256" key="1">
    <source>
        <dbReference type="ARBA" id="ARBA00022490"/>
    </source>
</evidence>